<gene>
    <name evidence="3" type="ORF">JL107_04160</name>
</gene>
<proteinExistence type="predicted"/>
<feature type="transmembrane region" description="Helical" evidence="2">
    <location>
        <begin position="154"/>
        <end position="176"/>
    </location>
</feature>
<sequence>MTQGPGQYGGQDPWAGDPASAQAWGAQGWGEQGWGEQPVPGAGQEQPSAGQPGRPGRWDEWPGPHTGQHPGAHPGQPYPGGSSPAQPYPGQQFPGHAHPGQHHLGEQYPGEQYPGQAYPGQAWPGYGPTGGWTGYPAPGPAYPAPVRPFRPGGVTAAAVLAFVQSGLLLFAGLFVLAGADVAGVVQDSGSGLDDEFTVVALLTWLATGLLIAGGAQVLNGPRGILIGGCALSLALSVYWLVRILGEVAVRGVVAWPFLFAVLPIISISMISTGAVRHWSATVASVRG</sequence>
<evidence type="ECO:0000256" key="2">
    <source>
        <dbReference type="SAM" id="Phobius"/>
    </source>
</evidence>
<dbReference type="Proteomes" id="UP000663801">
    <property type="component" value="Unassembled WGS sequence"/>
</dbReference>
<accession>A0A939C1N1</accession>
<organism evidence="3 4">
    <name type="scientific">Nakamurella flavida</name>
    <dbReference type="NCBI Taxonomy" id="363630"/>
    <lineage>
        <taxon>Bacteria</taxon>
        <taxon>Bacillati</taxon>
        <taxon>Actinomycetota</taxon>
        <taxon>Actinomycetes</taxon>
        <taxon>Nakamurellales</taxon>
        <taxon>Nakamurellaceae</taxon>
        <taxon>Nakamurella</taxon>
    </lineage>
</organism>
<feature type="region of interest" description="Disordered" evidence="1">
    <location>
        <begin position="1"/>
        <end position="124"/>
    </location>
</feature>
<feature type="transmembrane region" description="Helical" evidence="2">
    <location>
        <begin position="253"/>
        <end position="275"/>
    </location>
</feature>
<name>A0A939C1N1_9ACTN</name>
<dbReference type="RefSeq" id="WP_205255739.1">
    <property type="nucleotide sequence ID" value="NZ_BAAAPV010000002.1"/>
</dbReference>
<feature type="transmembrane region" description="Helical" evidence="2">
    <location>
        <begin position="196"/>
        <end position="217"/>
    </location>
</feature>
<comment type="caution">
    <text evidence="3">The sequence shown here is derived from an EMBL/GenBank/DDBJ whole genome shotgun (WGS) entry which is preliminary data.</text>
</comment>
<reference evidence="3" key="1">
    <citation type="submission" date="2021-01" db="EMBL/GenBank/DDBJ databases">
        <title>KCTC 19127 draft genome.</title>
        <authorList>
            <person name="An D."/>
        </authorList>
    </citation>
    <scope>NUCLEOTIDE SEQUENCE</scope>
    <source>
        <strain evidence="3">KCTC 19127</strain>
    </source>
</reference>
<dbReference type="EMBL" id="JAERWL010000005">
    <property type="protein sequence ID" value="MBM9475635.1"/>
    <property type="molecule type" value="Genomic_DNA"/>
</dbReference>
<evidence type="ECO:0000313" key="4">
    <source>
        <dbReference type="Proteomes" id="UP000663801"/>
    </source>
</evidence>
<keyword evidence="2" id="KW-0472">Membrane</keyword>
<protein>
    <submittedName>
        <fullName evidence="3">Uncharacterized protein</fullName>
    </submittedName>
</protein>
<feature type="transmembrane region" description="Helical" evidence="2">
    <location>
        <begin position="224"/>
        <end position="241"/>
    </location>
</feature>
<keyword evidence="2" id="KW-0812">Transmembrane</keyword>
<dbReference type="AlphaFoldDB" id="A0A939C1N1"/>
<keyword evidence="4" id="KW-1185">Reference proteome</keyword>
<evidence type="ECO:0000313" key="3">
    <source>
        <dbReference type="EMBL" id="MBM9475635.1"/>
    </source>
</evidence>
<evidence type="ECO:0000256" key="1">
    <source>
        <dbReference type="SAM" id="MobiDB-lite"/>
    </source>
</evidence>
<keyword evidence="2" id="KW-1133">Transmembrane helix</keyword>